<evidence type="ECO:0000256" key="1">
    <source>
        <dbReference type="ARBA" id="ARBA00022574"/>
    </source>
</evidence>
<sequence>MPFSSHSRNSSQSSIGSYKKSKENDERLKKACSAAMDTLQTILTVTKDITAVVGGVAPGVQAGIMGALVVLDTVKQTSQNADDIQDLGGRITSLLKIFEEAKASDGLSTPTRERIESVIMKWADHSAEAQKIASRNRAVRFFRNKADANAIGGFIQSINSSLAALEAHAQATAAGLGSVEVKLDSGLTLLQENAHTTTAGISKVESGLHDGLQATAVIGTELGAHAQATATGLSAVEGKIDSGLTALQSHANATAAGIADIQVQVQASNPGIRAFLPPRAAEAAFDCGDRTPCLNGTRTDILELVETWIELGHIGDHAATSEIFWVNGGAGTGKSTIALTVAQTCKDRGILGASFFCSRDSAECSKPKLLFTTIAYQLSLVCDAFGEKVVAAMHSDPDMGIKSLSHQLEKLILEPLNHARDLLPSPCVVIIDALDECGDDSRTHAVLACLSGQVSRLARLRFLITSRPEQNITSVFSSDKLGARVRLNLHEVALATITQDITHFLTESLTGCGLSGDPVSTSDIKAVSECAGGLFIFAATSVRFIMDIKSYSPVAERIASIVKSGSGGRQSLSPYSKLDKLYMQVLAQAFPECDSHTADWFRMVIGAIVLLRDPLSAHDLQALLCSNDQDPKLVDRMLGNMHALILVPEDATKAIRLLHPSFHDFLVDAHRCTAPELVITTAEQHTHLAVVCLHALKKLKQDICNIQDACLLNLEVQDIGTKIRTCLPPWLKYACCHWGSHVAAGQVSDIVLKLLEEFCCNHLLHWLEACSLLGVLRDALLCLAMVQKAIGGHEDARLSSQLLYDCERFTREFFPPISVSALQYGHVAAGKQYHGCEENWGSCVQTMTEHSSYVNSVAFSPDSTKIVSGSDDSIVRVWDVVTGAGLSILEGHSNWVRYVAFSPDSTKIVSGSNNETAQVWDAGTGLVVPTPGSTLMAGSVPITLRRGYFGSLFLVEVNLHQVVAIGPENHEQGD</sequence>
<dbReference type="InterPro" id="IPR059179">
    <property type="entry name" value="MLKL-like_MCAfunc"/>
</dbReference>
<evidence type="ECO:0000256" key="4">
    <source>
        <dbReference type="SAM" id="MobiDB-lite"/>
    </source>
</evidence>
<dbReference type="PANTHER" id="PTHR10039:SF17">
    <property type="entry name" value="FUNGAL STAND N-TERMINAL GOODBYE DOMAIN-CONTAINING PROTEIN-RELATED"/>
    <property type="match status" value="1"/>
</dbReference>
<feature type="domain" description="Nephrocystin 3-like N-terminal" evidence="5">
    <location>
        <begin position="318"/>
        <end position="467"/>
    </location>
</feature>
<dbReference type="Gene3D" id="2.130.10.10">
    <property type="entry name" value="YVTN repeat-like/Quinoprotein amine dehydrogenase"/>
    <property type="match status" value="1"/>
</dbReference>
<feature type="repeat" description="WD" evidence="3">
    <location>
        <begin position="847"/>
        <end position="888"/>
    </location>
</feature>
<dbReference type="AlphaFoldDB" id="A0A166W471"/>
<feature type="compositionally biased region" description="Low complexity" evidence="4">
    <location>
        <begin position="1"/>
        <end position="18"/>
    </location>
</feature>
<organism evidence="6 7">
    <name type="scientific">Athelia psychrophila</name>
    <dbReference type="NCBI Taxonomy" id="1759441"/>
    <lineage>
        <taxon>Eukaryota</taxon>
        <taxon>Fungi</taxon>
        <taxon>Dikarya</taxon>
        <taxon>Basidiomycota</taxon>
        <taxon>Agaricomycotina</taxon>
        <taxon>Agaricomycetes</taxon>
        <taxon>Agaricomycetidae</taxon>
        <taxon>Atheliales</taxon>
        <taxon>Atheliaceae</taxon>
        <taxon>Athelia</taxon>
    </lineage>
</organism>
<keyword evidence="7" id="KW-1185">Reference proteome</keyword>
<evidence type="ECO:0000256" key="3">
    <source>
        <dbReference type="PROSITE-ProRule" id="PRU00221"/>
    </source>
</evidence>
<protein>
    <recommendedName>
        <fullName evidence="5">Nephrocystin 3-like N-terminal domain-containing protein</fullName>
    </recommendedName>
</protein>
<feature type="region of interest" description="Disordered" evidence="4">
    <location>
        <begin position="1"/>
        <end position="22"/>
    </location>
</feature>
<dbReference type="InterPro" id="IPR019775">
    <property type="entry name" value="WD40_repeat_CS"/>
</dbReference>
<evidence type="ECO:0000313" key="6">
    <source>
        <dbReference type="EMBL" id="KZP33353.1"/>
    </source>
</evidence>
<evidence type="ECO:0000313" key="7">
    <source>
        <dbReference type="Proteomes" id="UP000076532"/>
    </source>
</evidence>
<evidence type="ECO:0000256" key="2">
    <source>
        <dbReference type="ARBA" id="ARBA00022737"/>
    </source>
</evidence>
<gene>
    <name evidence="6" type="ORF">FIBSPDRAFT_924404</name>
</gene>
<dbReference type="PROSITE" id="PS50294">
    <property type="entry name" value="WD_REPEATS_REGION"/>
    <property type="match status" value="2"/>
</dbReference>
<keyword evidence="1 3" id="KW-0853">WD repeat</keyword>
<dbReference type="Pfam" id="PF00400">
    <property type="entry name" value="WD40"/>
    <property type="match status" value="2"/>
</dbReference>
<proteinExistence type="predicted"/>
<dbReference type="Gene3D" id="3.40.50.300">
    <property type="entry name" value="P-loop containing nucleotide triphosphate hydrolases"/>
    <property type="match status" value="1"/>
</dbReference>
<accession>A0A166W471</accession>
<dbReference type="InterPro" id="IPR056884">
    <property type="entry name" value="NPHP3-like_N"/>
</dbReference>
<dbReference type="SUPFAM" id="SSF52540">
    <property type="entry name" value="P-loop containing nucleoside triphosphate hydrolases"/>
    <property type="match status" value="1"/>
</dbReference>
<dbReference type="InterPro" id="IPR001680">
    <property type="entry name" value="WD40_rpt"/>
</dbReference>
<dbReference type="InterPro" id="IPR027417">
    <property type="entry name" value="P-loop_NTPase"/>
</dbReference>
<name>A0A166W471_9AGAM</name>
<dbReference type="Proteomes" id="UP000076532">
    <property type="component" value="Unassembled WGS sequence"/>
</dbReference>
<reference evidence="6 7" key="1">
    <citation type="journal article" date="2016" name="Mol. Biol. Evol.">
        <title>Comparative Genomics of Early-Diverging Mushroom-Forming Fungi Provides Insights into the Origins of Lignocellulose Decay Capabilities.</title>
        <authorList>
            <person name="Nagy L.G."/>
            <person name="Riley R."/>
            <person name="Tritt A."/>
            <person name="Adam C."/>
            <person name="Daum C."/>
            <person name="Floudas D."/>
            <person name="Sun H."/>
            <person name="Yadav J.S."/>
            <person name="Pangilinan J."/>
            <person name="Larsson K.H."/>
            <person name="Matsuura K."/>
            <person name="Barry K."/>
            <person name="Labutti K."/>
            <person name="Kuo R."/>
            <person name="Ohm R.A."/>
            <person name="Bhattacharya S.S."/>
            <person name="Shirouzu T."/>
            <person name="Yoshinaga Y."/>
            <person name="Martin F.M."/>
            <person name="Grigoriev I.V."/>
            <person name="Hibbett D.S."/>
        </authorList>
    </citation>
    <scope>NUCLEOTIDE SEQUENCE [LARGE SCALE GENOMIC DNA]</scope>
    <source>
        <strain evidence="6 7">CBS 109695</strain>
    </source>
</reference>
<dbReference type="InterPro" id="IPR036322">
    <property type="entry name" value="WD40_repeat_dom_sf"/>
</dbReference>
<keyword evidence="2" id="KW-0677">Repeat</keyword>
<dbReference type="SUPFAM" id="SSF50978">
    <property type="entry name" value="WD40 repeat-like"/>
    <property type="match status" value="1"/>
</dbReference>
<dbReference type="PROSITE" id="PS50082">
    <property type="entry name" value="WD_REPEATS_2"/>
    <property type="match status" value="2"/>
</dbReference>
<dbReference type="OrthoDB" id="3027122at2759"/>
<dbReference type="EMBL" id="KV417482">
    <property type="protein sequence ID" value="KZP33353.1"/>
    <property type="molecule type" value="Genomic_DNA"/>
</dbReference>
<dbReference type="CDD" id="cd21037">
    <property type="entry name" value="MLKL_NTD"/>
    <property type="match status" value="1"/>
</dbReference>
<dbReference type="InterPro" id="IPR015943">
    <property type="entry name" value="WD40/YVTN_repeat-like_dom_sf"/>
</dbReference>
<dbReference type="PANTHER" id="PTHR10039">
    <property type="entry name" value="AMELOGENIN"/>
    <property type="match status" value="1"/>
</dbReference>
<dbReference type="SMART" id="SM00320">
    <property type="entry name" value="WD40"/>
    <property type="match status" value="2"/>
</dbReference>
<feature type="repeat" description="WD" evidence="3">
    <location>
        <begin position="889"/>
        <end position="930"/>
    </location>
</feature>
<evidence type="ECO:0000259" key="5">
    <source>
        <dbReference type="Pfam" id="PF24883"/>
    </source>
</evidence>
<dbReference type="STRING" id="436010.A0A166W471"/>
<dbReference type="PROSITE" id="PS00678">
    <property type="entry name" value="WD_REPEATS_1"/>
    <property type="match status" value="1"/>
</dbReference>
<dbReference type="Pfam" id="PF24883">
    <property type="entry name" value="NPHP3_N"/>
    <property type="match status" value="1"/>
</dbReference>